<evidence type="ECO:0000256" key="5">
    <source>
        <dbReference type="ARBA" id="ARBA00022692"/>
    </source>
</evidence>
<dbReference type="PANTHER" id="PTHR43271:SF1">
    <property type="entry name" value="INNER MEMBRANE TRANSPORT PROTEIN YNFM"/>
    <property type="match status" value="1"/>
</dbReference>
<dbReference type="InterPro" id="IPR036259">
    <property type="entry name" value="MFS_trans_sf"/>
</dbReference>
<dbReference type="SUPFAM" id="SSF103473">
    <property type="entry name" value="MFS general substrate transporter"/>
    <property type="match status" value="1"/>
</dbReference>
<evidence type="ECO:0000256" key="7">
    <source>
        <dbReference type="ARBA" id="ARBA00023136"/>
    </source>
</evidence>
<dbReference type="STRING" id="123899.SAMEA3906487_03558"/>
<feature type="transmembrane region" description="Helical" evidence="8">
    <location>
        <begin position="363"/>
        <end position="384"/>
    </location>
</feature>
<evidence type="ECO:0000313" key="11">
    <source>
        <dbReference type="Proteomes" id="UP000076825"/>
    </source>
</evidence>
<sequence>MSSLPSPGPGLRALLVLCALAVVSLLYLPLPVLPQLAQAYGLSPASAAASVSAFGLAYAAGFLLFGPLSDRLGRRPLMAAALVALSLLTAALSWAPSGTWLLGLRAAQGLTAAAFPPTVIAYLSERGTPRQRVWGVAWLSTAFLSAGLAGQIYGVAMAENARLKQAWLPLALLFALTAWRLRVASADPARGIPASPWHGAWRALGARLACPALRRVYGPASVLLLCFVAFYLGLDGHAGALLHTHGLTPLMTRALAWPALLTPLVVAAVLPRWGAQRLVTAGLLLATAGLAACAAAVAGHPYALLAASLVFVAGIGVSVPSLIARIAGLTAPEGRGLALAFYTFVLFVGASLGPWVAHLTASWTAAQAFLLLALLTMAAALYAASGRTPA</sequence>
<dbReference type="GeneID" id="56589208"/>
<evidence type="ECO:0000256" key="3">
    <source>
        <dbReference type="ARBA" id="ARBA00022448"/>
    </source>
</evidence>
<gene>
    <name evidence="10" type="primary">ynfM_2</name>
    <name evidence="10" type="ORF">SAMEA3906487_03558</name>
</gene>
<keyword evidence="7 8" id="KW-0472">Membrane</keyword>
<feature type="transmembrane region" description="Helical" evidence="8">
    <location>
        <begin position="216"/>
        <end position="234"/>
    </location>
</feature>
<dbReference type="InterPro" id="IPR011701">
    <property type="entry name" value="MFS"/>
</dbReference>
<dbReference type="AlphaFoldDB" id="A0A157SRS1"/>
<dbReference type="Pfam" id="PF07690">
    <property type="entry name" value="MFS_1"/>
    <property type="match status" value="1"/>
</dbReference>
<organism evidence="10 11">
    <name type="scientific">Bordetella trematum</name>
    <dbReference type="NCBI Taxonomy" id="123899"/>
    <lineage>
        <taxon>Bacteria</taxon>
        <taxon>Pseudomonadati</taxon>
        <taxon>Pseudomonadota</taxon>
        <taxon>Betaproteobacteria</taxon>
        <taxon>Burkholderiales</taxon>
        <taxon>Alcaligenaceae</taxon>
        <taxon>Bordetella</taxon>
    </lineage>
</organism>
<evidence type="ECO:0000313" key="10">
    <source>
        <dbReference type="EMBL" id="SAI73188.1"/>
    </source>
</evidence>
<dbReference type="Proteomes" id="UP000076825">
    <property type="component" value="Chromosome 1"/>
</dbReference>
<dbReference type="EMBL" id="LT546645">
    <property type="protein sequence ID" value="SAI73188.1"/>
    <property type="molecule type" value="Genomic_DNA"/>
</dbReference>
<feature type="transmembrane region" description="Helical" evidence="8">
    <location>
        <begin position="135"/>
        <end position="154"/>
    </location>
</feature>
<evidence type="ECO:0000256" key="2">
    <source>
        <dbReference type="ARBA" id="ARBA00008335"/>
    </source>
</evidence>
<evidence type="ECO:0000259" key="9">
    <source>
        <dbReference type="PROSITE" id="PS50850"/>
    </source>
</evidence>
<dbReference type="PROSITE" id="PS50850">
    <property type="entry name" value="MFS"/>
    <property type="match status" value="1"/>
</dbReference>
<keyword evidence="5 8" id="KW-0812">Transmembrane</keyword>
<name>A0A157SRS1_9BORD</name>
<feature type="transmembrane region" description="Helical" evidence="8">
    <location>
        <begin position="254"/>
        <end position="271"/>
    </location>
</feature>
<comment type="subcellular location">
    <subcellularLocation>
        <location evidence="1">Cell membrane</location>
        <topology evidence="1">Multi-pass membrane protein</topology>
    </subcellularLocation>
</comment>
<evidence type="ECO:0000256" key="4">
    <source>
        <dbReference type="ARBA" id="ARBA00022475"/>
    </source>
</evidence>
<dbReference type="GO" id="GO:0022857">
    <property type="term" value="F:transmembrane transporter activity"/>
    <property type="evidence" value="ECO:0007669"/>
    <property type="project" value="InterPro"/>
</dbReference>
<evidence type="ECO:0000256" key="6">
    <source>
        <dbReference type="ARBA" id="ARBA00022989"/>
    </source>
</evidence>
<feature type="transmembrane region" description="Helical" evidence="8">
    <location>
        <begin position="42"/>
        <end position="65"/>
    </location>
</feature>
<dbReference type="eggNOG" id="COG2814">
    <property type="taxonomic scope" value="Bacteria"/>
</dbReference>
<proteinExistence type="inferred from homology"/>
<evidence type="ECO:0000256" key="1">
    <source>
        <dbReference type="ARBA" id="ARBA00004651"/>
    </source>
</evidence>
<evidence type="ECO:0000256" key="8">
    <source>
        <dbReference type="SAM" id="Phobius"/>
    </source>
</evidence>
<feature type="transmembrane region" description="Helical" evidence="8">
    <location>
        <begin position="304"/>
        <end position="324"/>
    </location>
</feature>
<feature type="transmembrane region" description="Helical" evidence="8">
    <location>
        <begin position="12"/>
        <end position="30"/>
    </location>
</feature>
<keyword evidence="4" id="KW-1003">Cell membrane</keyword>
<dbReference type="InterPro" id="IPR020846">
    <property type="entry name" value="MFS_dom"/>
</dbReference>
<reference evidence="10 11" key="1">
    <citation type="submission" date="2016-04" db="EMBL/GenBank/DDBJ databases">
        <authorList>
            <consortium name="Pathogen Informatics"/>
        </authorList>
    </citation>
    <scope>NUCLEOTIDE SEQUENCE [LARGE SCALE GENOMIC DNA]</scope>
    <source>
        <strain evidence="10 11">H044680328</strain>
    </source>
</reference>
<dbReference type="RefSeq" id="WP_063492336.1">
    <property type="nucleotide sequence ID" value="NZ_CP016340.1"/>
</dbReference>
<feature type="domain" description="Major facilitator superfamily (MFS) profile" evidence="9">
    <location>
        <begin position="10"/>
        <end position="390"/>
    </location>
</feature>
<dbReference type="OrthoDB" id="7066727at2"/>
<keyword evidence="3" id="KW-0813">Transport</keyword>
<dbReference type="PATRIC" id="fig|123899.6.peg.3559"/>
<feature type="transmembrane region" description="Helical" evidence="8">
    <location>
        <begin position="77"/>
        <end position="96"/>
    </location>
</feature>
<feature type="transmembrane region" description="Helical" evidence="8">
    <location>
        <begin position="278"/>
        <end position="298"/>
    </location>
</feature>
<keyword evidence="6 8" id="KW-1133">Transmembrane helix</keyword>
<accession>A0A157SRS1</accession>
<dbReference type="KEGG" id="btrm:SAMEA390648703558"/>
<feature type="transmembrane region" description="Helical" evidence="8">
    <location>
        <begin position="336"/>
        <end position="357"/>
    </location>
</feature>
<protein>
    <submittedName>
        <fullName evidence="10">Transporter</fullName>
    </submittedName>
</protein>
<dbReference type="GO" id="GO:0005886">
    <property type="term" value="C:plasma membrane"/>
    <property type="evidence" value="ECO:0007669"/>
    <property type="project" value="UniProtKB-SubCell"/>
</dbReference>
<keyword evidence="11" id="KW-1185">Reference proteome</keyword>
<dbReference type="PANTHER" id="PTHR43271">
    <property type="entry name" value="BLL2771 PROTEIN"/>
    <property type="match status" value="1"/>
</dbReference>
<dbReference type="Gene3D" id="1.20.1250.20">
    <property type="entry name" value="MFS general substrate transporter like domains"/>
    <property type="match status" value="1"/>
</dbReference>
<comment type="similarity">
    <text evidence="2">Belongs to the major facilitator superfamily.</text>
</comment>